<sequence length="176" mass="18745">MRDDLNASEKRLAAALDRIDRLIDRAVRPGPENGDGESGLDDSRAENRRLSQELAALHERQSATLAACEARLAEAHERLVAAGQEAARLSAANEDLARANRALIDAADLPQDEARRALEAEIESLRAARAAEMAQMGDIIDTLDRMAGADVDAGDAADRAWPGAAPATEPAESERG</sequence>
<feature type="region of interest" description="Disordered" evidence="1">
    <location>
        <begin position="154"/>
        <end position="176"/>
    </location>
</feature>
<dbReference type="AlphaFoldDB" id="A0A1I2YY67"/>
<organism evidence="2 3">
    <name type="scientific">Paracoccus aminovorans</name>
    <dbReference type="NCBI Taxonomy" id="34004"/>
    <lineage>
        <taxon>Bacteria</taxon>
        <taxon>Pseudomonadati</taxon>
        <taxon>Pseudomonadota</taxon>
        <taxon>Alphaproteobacteria</taxon>
        <taxon>Rhodobacterales</taxon>
        <taxon>Paracoccaceae</taxon>
        <taxon>Paracoccus</taxon>
    </lineage>
</organism>
<protein>
    <recommendedName>
        <fullName evidence="4">Colicin import membrane protein</fullName>
    </recommendedName>
</protein>
<evidence type="ECO:0000313" key="2">
    <source>
        <dbReference type="EMBL" id="SFH30136.1"/>
    </source>
</evidence>
<evidence type="ECO:0000256" key="1">
    <source>
        <dbReference type="SAM" id="MobiDB-lite"/>
    </source>
</evidence>
<feature type="region of interest" description="Disordered" evidence="1">
    <location>
        <begin position="23"/>
        <end position="56"/>
    </location>
</feature>
<keyword evidence="3" id="KW-1185">Reference proteome</keyword>
<proteinExistence type="predicted"/>
<name>A0A1I2YY67_9RHOB</name>
<evidence type="ECO:0000313" key="3">
    <source>
        <dbReference type="Proteomes" id="UP000183635"/>
    </source>
</evidence>
<dbReference type="RefSeq" id="WP_231964692.1">
    <property type="nucleotide sequence ID" value="NZ_CBCRYP010000008.1"/>
</dbReference>
<accession>A0A1I2YY67</accession>
<reference evidence="2 3" key="1">
    <citation type="submission" date="2016-10" db="EMBL/GenBank/DDBJ databases">
        <authorList>
            <person name="de Groot N.N."/>
        </authorList>
    </citation>
    <scope>NUCLEOTIDE SEQUENCE [LARGE SCALE GENOMIC DNA]</scope>
    <source>
        <strain evidence="2 3">DSM 8537</strain>
    </source>
</reference>
<gene>
    <name evidence="2" type="ORF">SAMN04488021_10666</name>
</gene>
<evidence type="ECO:0008006" key="4">
    <source>
        <dbReference type="Google" id="ProtNLM"/>
    </source>
</evidence>
<dbReference type="Proteomes" id="UP000183635">
    <property type="component" value="Unassembled WGS sequence"/>
</dbReference>
<feature type="compositionally biased region" description="Basic and acidic residues" evidence="1">
    <location>
        <begin position="41"/>
        <end position="56"/>
    </location>
</feature>
<dbReference type="STRING" id="34004.SAMN04488021_10666"/>
<dbReference type="EMBL" id="FOPU01000006">
    <property type="protein sequence ID" value="SFH30136.1"/>
    <property type="molecule type" value="Genomic_DNA"/>
</dbReference>